<sequence length="388" mass="41990">MKYLHLVWAALFRRKTRTFLTLASIVAAFLLFGMLDGIRTSFAQLGQNADGAQRLQTSSRLSFIETLPLSLGARIARVDNIEAVTYANWFGGAYQDPRNQIFSFAVADNYLDLYPEIEVSAEERQAFASTRTAILVGQDLARRFDWKVGDRIPLQSTIFPNSDGSLNWEFDIVGILRSRDEKSAGFNDSLLLLRWDYFEESTPYVDGDVGWYVSRVGDVRQADRAAKAIDALSANSPDETKTMTEQAAFASQLKQMADIGLIVGSIMGAVFFTLLLLTGNTMAQAVRERTSELAVLKTIGFSSTSVLAMVLAESVLLVLIGGVLGLGLAAVLSPIVTSASGGVISLPPIGLQSWLLGLGLMVAIGLLVGALPALRGMRLNIVDALAGR</sequence>
<dbReference type="InterPro" id="IPR003838">
    <property type="entry name" value="ABC3_permease_C"/>
</dbReference>
<protein>
    <submittedName>
        <fullName evidence="9">ABC transporter permease</fullName>
    </submittedName>
</protein>
<dbReference type="PANTHER" id="PTHR43738">
    <property type="entry name" value="ABC TRANSPORTER, MEMBRANE PROTEIN"/>
    <property type="match status" value="1"/>
</dbReference>
<keyword evidence="5 6" id="KW-0472">Membrane</keyword>
<dbReference type="AlphaFoldDB" id="A0A853JCK1"/>
<evidence type="ECO:0000256" key="6">
    <source>
        <dbReference type="SAM" id="Phobius"/>
    </source>
</evidence>
<feature type="transmembrane region" description="Helical" evidence="6">
    <location>
        <begin position="306"/>
        <end position="331"/>
    </location>
</feature>
<evidence type="ECO:0000313" key="9">
    <source>
        <dbReference type="EMBL" id="NZA26971.1"/>
    </source>
</evidence>
<accession>A0A853JCK1</accession>
<dbReference type="RefSeq" id="WP_180678756.1">
    <property type="nucleotide sequence ID" value="NZ_JACCKA010000069.1"/>
</dbReference>
<dbReference type="GO" id="GO:0005886">
    <property type="term" value="C:plasma membrane"/>
    <property type="evidence" value="ECO:0007669"/>
    <property type="project" value="UniProtKB-SubCell"/>
</dbReference>
<evidence type="ECO:0000259" key="7">
    <source>
        <dbReference type="Pfam" id="PF02687"/>
    </source>
</evidence>
<keyword evidence="4 6" id="KW-1133">Transmembrane helix</keyword>
<feature type="transmembrane region" description="Helical" evidence="6">
    <location>
        <begin position="351"/>
        <end position="371"/>
    </location>
</feature>
<dbReference type="Pfam" id="PF12704">
    <property type="entry name" value="MacB_PCD"/>
    <property type="match status" value="1"/>
</dbReference>
<gene>
    <name evidence="9" type="ORF">H0E84_11315</name>
</gene>
<proteinExistence type="predicted"/>
<dbReference type="Proteomes" id="UP000578091">
    <property type="component" value="Unassembled WGS sequence"/>
</dbReference>
<keyword evidence="2" id="KW-1003">Cell membrane</keyword>
<evidence type="ECO:0000256" key="3">
    <source>
        <dbReference type="ARBA" id="ARBA00022692"/>
    </source>
</evidence>
<evidence type="ECO:0000259" key="8">
    <source>
        <dbReference type="Pfam" id="PF12704"/>
    </source>
</evidence>
<name>A0A853JCK1_9GAMM</name>
<comment type="caution">
    <text evidence="9">The sequence shown here is derived from an EMBL/GenBank/DDBJ whole genome shotgun (WGS) entry which is preliminary data.</text>
</comment>
<dbReference type="InterPro" id="IPR051125">
    <property type="entry name" value="ABC-4/HrtB_transporter"/>
</dbReference>
<evidence type="ECO:0000313" key="10">
    <source>
        <dbReference type="Proteomes" id="UP000578091"/>
    </source>
</evidence>
<dbReference type="InterPro" id="IPR025857">
    <property type="entry name" value="MacB_PCD"/>
</dbReference>
<reference evidence="9 10" key="1">
    <citation type="submission" date="2020-07" db="EMBL/GenBank/DDBJ databases">
        <title>Luteimonas sp. SJ-92.</title>
        <authorList>
            <person name="Huang X.-X."/>
            <person name="Xu L."/>
            <person name="Sun J.-Q."/>
        </authorList>
    </citation>
    <scope>NUCLEOTIDE SEQUENCE [LARGE SCALE GENOMIC DNA]</scope>
    <source>
        <strain evidence="9 10">SJ-92</strain>
    </source>
</reference>
<dbReference type="PANTHER" id="PTHR43738:SF3">
    <property type="entry name" value="ABC TRANSPORTER PERMEASE"/>
    <property type="match status" value="1"/>
</dbReference>
<keyword evidence="10" id="KW-1185">Reference proteome</keyword>
<feature type="domain" description="MacB-like periplasmic core" evidence="8">
    <location>
        <begin position="24"/>
        <end position="231"/>
    </location>
</feature>
<organism evidence="9 10">
    <name type="scientific">Luteimonas salinisoli</name>
    <dbReference type="NCBI Taxonomy" id="2752307"/>
    <lineage>
        <taxon>Bacteria</taxon>
        <taxon>Pseudomonadati</taxon>
        <taxon>Pseudomonadota</taxon>
        <taxon>Gammaproteobacteria</taxon>
        <taxon>Lysobacterales</taxon>
        <taxon>Lysobacteraceae</taxon>
        <taxon>Luteimonas</taxon>
    </lineage>
</organism>
<dbReference type="EMBL" id="JACCKA010000069">
    <property type="protein sequence ID" value="NZA26971.1"/>
    <property type="molecule type" value="Genomic_DNA"/>
</dbReference>
<keyword evidence="3 6" id="KW-0812">Transmembrane</keyword>
<evidence type="ECO:0000256" key="2">
    <source>
        <dbReference type="ARBA" id="ARBA00022475"/>
    </source>
</evidence>
<evidence type="ECO:0000256" key="5">
    <source>
        <dbReference type="ARBA" id="ARBA00023136"/>
    </source>
</evidence>
<dbReference type="Pfam" id="PF02687">
    <property type="entry name" value="FtsX"/>
    <property type="match status" value="1"/>
</dbReference>
<evidence type="ECO:0000256" key="4">
    <source>
        <dbReference type="ARBA" id="ARBA00022989"/>
    </source>
</evidence>
<feature type="transmembrane region" description="Helical" evidence="6">
    <location>
        <begin position="259"/>
        <end position="279"/>
    </location>
</feature>
<comment type="subcellular location">
    <subcellularLocation>
        <location evidence="1">Cell membrane</location>
        <topology evidence="1">Multi-pass membrane protein</topology>
    </subcellularLocation>
</comment>
<evidence type="ECO:0000256" key="1">
    <source>
        <dbReference type="ARBA" id="ARBA00004651"/>
    </source>
</evidence>
<feature type="domain" description="ABC3 transporter permease C-terminal" evidence="7">
    <location>
        <begin position="266"/>
        <end position="381"/>
    </location>
</feature>